<dbReference type="PANTHER" id="PTHR43005">
    <property type="entry name" value="BLR7065 PROTEIN"/>
    <property type="match status" value="1"/>
</dbReference>
<keyword evidence="5 7" id="KW-1133">Transmembrane helix</keyword>
<evidence type="ECO:0000256" key="4">
    <source>
        <dbReference type="ARBA" id="ARBA00022692"/>
    </source>
</evidence>
<dbReference type="EMBL" id="QMQB01000157">
    <property type="protein sequence ID" value="RLE12448.1"/>
    <property type="molecule type" value="Genomic_DNA"/>
</dbReference>
<feature type="transmembrane region" description="Helical" evidence="7">
    <location>
        <begin position="102"/>
        <end position="123"/>
    </location>
</feature>
<accession>A0A662DC88</accession>
<evidence type="ECO:0000256" key="6">
    <source>
        <dbReference type="ARBA" id="ARBA00023136"/>
    </source>
</evidence>
<proteinExistence type="inferred from homology"/>
<dbReference type="SUPFAM" id="SSF161098">
    <property type="entry name" value="MetI-like"/>
    <property type="match status" value="1"/>
</dbReference>
<evidence type="ECO:0000256" key="5">
    <source>
        <dbReference type="ARBA" id="ARBA00022989"/>
    </source>
</evidence>
<keyword evidence="4 7" id="KW-0812">Transmembrane</keyword>
<dbReference type="AlphaFoldDB" id="A0A662DC88"/>
<feature type="transmembrane region" description="Helical" evidence="7">
    <location>
        <begin position="68"/>
        <end position="90"/>
    </location>
</feature>
<comment type="subcellular location">
    <subcellularLocation>
        <location evidence="1 7">Cell membrane</location>
        <topology evidence="1 7">Multi-pass membrane protein</topology>
    </subcellularLocation>
</comment>
<evidence type="ECO:0000313" key="9">
    <source>
        <dbReference type="EMBL" id="RLE12448.1"/>
    </source>
</evidence>
<keyword evidence="2 7" id="KW-0813">Transport</keyword>
<reference evidence="9 10" key="1">
    <citation type="submission" date="2018-06" db="EMBL/GenBank/DDBJ databases">
        <title>Extensive metabolic versatility and redundancy in microbially diverse, dynamic hydrothermal sediments.</title>
        <authorList>
            <person name="Dombrowski N."/>
            <person name="Teske A."/>
            <person name="Baker B.J."/>
        </authorList>
    </citation>
    <scope>NUCLEOTIDE SEQUENCE [LARGE SCALE GENOMIC DNA]</scope>
    <source>
        <strain evidence="9">B19_G9</strain>
    </source>
</reference>
<dbReference type="CDD" id="cd06261">
    <property type="entry name" value="TM_PBP2"/>
    <property type="match status" value="1"/>
</dbReference>
<evidence type="ECO:0000256" key="1">
    <source>
        <dbReference type="ARBA" id="ARBA00004651"/>
    </source>
</evidence>
<dbReference type="InterPro" id="IPR000515">
    <property type="entry name" value="MetI-like"/>
</dbReference>
<feature type="transmembrane region" description="Helical" evidence="7">
    <location>
        <begin position="149"/>
        <end position="174"/>
    </location>
</feature>
<feature type="transmembrane region" description="Helical" evidence="7">
    <location>
        <begin position="7"/>
        <end position="27"/>
    </location>
</feature>
<evidence type="ECO:0000256" key="7">
    <source>
        <dbReference type="RuleBase" id="RU363032"/>
    </source>
</evidence>
<comment type="caution">
    <text evidence="9">The sequence shown here is derived from an EMBL/GenBank/DDBJ whole genome shotgun (WGS) entry which is preliminary data.</text>
</comment>
<comment type="similarity">
    <text evidence="7">Belongs to the binding-protein-dependent transport system permease family.</text>
</comment>
<feature type="transmembrane region" description="Helical" evidence="7">
    <location>
        <begin position="255"/>
        <end position="277"/>
    </location>
</feature>
<dbReference type="PANTHER" id="PTHR43005:SF1">
    <property type="entry name" value="SPERMIDINE_PUTRESCINE TRANSPORT SYSTEM PERMEASE PROTEIN"/>
    <property type="match status" value="1"/>
</dbReference>
<evidence type="ECO:0000259" key="8">
    <source>
        <dbReference type="PROSITE" id="PS50928"/>
    </source>
</evidence>
<evidence type="ECO:0000256" key="3">
    <source>
        <dbReference type="ARBA" id="ARBA00022475"/>
    </source>
</evidence>
<dbReference type="Proteomes" id="UP000267654">
    <property type="component" value="Unassembled WGS sequence"/>
</dbReference>
<dbReference type="Gene3D" id="1.10.3720.10">
    <property type="entry name" value="MetI-like"/>
    <property type="match status" value="1"/>
</dbReference>
<evidence type="ECO:0000256" key="2">
    <source>
        <dbReference type="ARBA" id="ARBA00022448"/>
    </source>
</evidence>
<evidence type="ECO:0000313" key="10">
    <source>
        <dbReference type="Proteomes" id="UP000267654"/>
    </source>
</evidence>
<gene>
    <name evidence="9" type="ORF">DRI96_04530</name>
</gene>
<feature type="domain" description="ABC transmembrane type-1" evidence="8">
    <location>
        <begin position="65"/>
        <end position="278"/>
    </location>
</feature>
<organism evidence="9 10">
    <name type="scientific">Aerophobetes bacterium</name>
    <dbReference type="NCBI Taxonomy" id="2030807"/>
    <lineage>
        <taxon>Bacteria</taxon>
        <taxon>Candidatus Aerophobota</taxon>
    </lineage>
</organism>
<dbReference type="GO" id="GO:0055085">
    <property type="term" value="P:transmembrane transport"/>
    <property type="evidence" value="ECO:0007669"/>
    <property type="project" value="InterPro"/>
</dbReference>
<dbReference type="PROSITE" id="PS50928">
    <property type="entry name" value="ABC_TM1"/>
    <property type="match status" value="1"/>
</dbReference>
<dbReference type="Pfam" id="PF00528">
    <property type="entry name" value="BPD_transp_1"/>
    <property type="match status" value="1"/>
</dbReference>
<dbReference type="InterPro" id="IPR035906">
    <property type="entry name" value="MetI-like_sf"/>
</dbReference>
<name>A0A662DC88_UNCAE</name>
<dbReference type="GO" id="GO:0005886">
    <property type="term" value="C:plasma membrane"/>
    <property type="evidence" value="ECO:0007669"/>
    <property type="project" value="UniProtKB-SubCell"/>
</dbReference>
<keyword evidence="6 7" id="KW-0472">Membrane</keyword>
<feature type="transmembrane region" description="Helical" evidence="7">
    <location>
        <begin position="195"/>
        <end position="217"/>
    </location>
</feature>
<protein>
    <submittedName>
        <fullName evidence="9">Sugar ABC transporter permease</fullName>
    </submittedName>
</protein>
<keyword evidence="3" id="KW-1003">Cell membrane</keyword>
<sequence length="285" mass="32505">MRKGYIKFAFLLPAVMWVLFFTIYPLVDSLRLSFFTYRLGMGVGEFVGFKNYLDLFKSPDFWNACRVMFIYVVVAVSIEMGLGLGFAWVFSREIKGKAFFRTVFTSPLFTTGVAVGYLGVTIFHETGGPINYLLGFIGKQVTWLSSGTWAMVSIILLDVWRWTPFAFIILLAALQSVPEEMYEAASLDTSSEFQIFRYISFPTILPAFTIALLLRLIEAFKQFGLIFSLTEGGPGRTTEIYCVLNYRTSIKYFDFGHGSAMAFLLLLVVMVIIIQFFGRMRKIYE</sequence>